<feature type="signal peptide" evidence="2">
    <location>
        <begin position="1"/>
        <end position="25"/>
    </location>
</feature>
<gene>
    <name evidence="3" type="ORF">CTEN210_16744</name>
</gene>
<evidence type="ECO:0000256" key="2">
    <source>
        <dbReference type="SAM" id="SignalP"/>
    </source>
</evidence>
<feature type="transmembrane region" description="Helical" evidence="1">
    <location>
        <begin position="2025"/>
        <end position="2045"/>
    </location>
</feature>
<protein>
    <recommendedName>
        <fullName evidence="5">Calmodulin</fullName>
    </recommendedName>
</protein>
<reference evidence="3 4" key="1">
    <citation type="journal article" date="2021" name="Sci. Rep.">
        <title>The genome of the diatom Chaetoceros tenuissimus carries an ancient integrated fragment of an extant virus.</title>
        <authorList>
            <person name="Hongo Y."/>
            <person name="Kimura K."/>
            <person name="Takaki Y."/>
            <person name="Yoshida Y."/>
            <person name="Baba S."/>
            <person name="Kobayashi G."/>
            <person name="Nagasaki K."/>
            <person name="Hano T."/>
            <person name="Tomaru Y."/>
        </authorList>
    </citation>
    <scope>NUCLEOTIDE SEQUENCE [LARGE SCALE GENOMIC DNA]</scope>
    <source>
        <strain evidence="3 4">NIES-3715</strain>
    </source>
</reference>
<evidence type="ECO:0008006" key="5">
    <source>
        <dbReference type="Google" id="ProtNLM"/>
    </source>
</evidence>
<accession>A0AAD3D9K2</accession>
<keyword evidence="1" id="KW-0812">Transmembrane</keyword>
<keyword evidence="1" id="KW-0472">Membrane</keyword>
<dbReference type="InterPro" id="IPR014917">
    <property type="entry name" value="DUF1800"/>
</dbReference>
<keyword evidence="4" id="KW-1185">Reference proteome</keyword>
<evidence type="ECO:0000256" key="1">
    <source>
        <dbReference type="SAM" id="Phobius"/>
    </source>
</evidence>
<evidence type="ECO:0000313" key="3">
    <source>
        <dbReference type="EMBL" id="GFH60268.1"/>
    </source>
</evidence>
<feature type="chain" id="PRO_5042039576" description="Calmodulin" evidence="2">
    <location>
        <begin position="26"/>
        <end position="2135"/>
    </location>
</feature>
<sequence length="2135" mass="239636">MKLMMKGAAFTLAVFYVCLLSQSQASTSTNTFRKRKARFVQTFTCPAPGERASTLPSGKKVRIRIAEKGTLCTLTTTKNNGEDDIPVSRSYDENNWERVAGPYASASFLQINCDDNTSICEINMPEKEVNDQTFSLQSFSSSVSQKDEIARFLEQTTFGATQKDLNDLMDQASKDDKSLWSVFKRWTMDQINDVPLSSHRAFFRTHLASPVYTPQKHGLQRRPCQVGSRWRWYAFSRSDLGKYLSVTKINNRFALSINGEIRTMVDSIKFKSGNPFQYDKRPSYKITWLSEEVSGGFMIVYEGRPEVFRGGNPRVDFRGMNPSPRHIIDISVANKRDFEAGVHSGENKYNTVIMKKEIQSNACSSIPYPLSNTMTVYGRLSNGQHMIFEPTIVLQTNTNINPSKDGGGKFVLQSNGVSMCSNVERSFLNEENCVLSTDTSACAAYGKVEGTITLNANTLRQFYQKTGRPVYAVTNLRFEDEASVLSPCNPGERSRWIVVDDSCVENVKIQTSELFSDILRRAPLSNKIVKDIYLGDSGSCHWKDATKTELFVNVDGVCHKSVHPDTYNIYDFTSWQRDHPGGQNAIISPAKKGFHKLLFPTNHPMSRWSTRKQELEFVGTLGDNIEFVDIPVRQLQSRQVAESFGLYTAKPEGKNILICGSPYEYGNWMKKVPRFHLSQVVDSGMNDLEFAQQRRTVWTEIILNLSDQLRQKVAWALSQLLVISPSSVVPHNTETFVNFYDIFVRNAFGNYKDILREVSYSPLMADMLTYYESKSTEYVYHKYGRVQFADENFAREIMQLFSIGLVELISDGTMKLDENDVPIQTYSNDDITEYARVWTGFTRQGVRGNVDEREFTNSIDPMKVRIEWRDQFPKMGLKGEYLGDRYPLCKDLPPDSFLRKGAKWKLLGKTKISNDQDLKLERKYSADSPNSDVKVTILDQTSNLRRKLCDPIDGECTFPSVVELPWNVPCVGVECSQRSIRIVKVGEVYYEFIRPSCVHLHFFGTGKVISMSKSTWWRGETKCASKDSAVASAACCDASSVAFSNKCAYTGERVSYSEARSICLSSDQQICRYQSISANCGTCCNYAGYYWTNSDCSLSVIVDPDGRVAMNTRDGDSEHEYDTLTFFRVQWNGNYPSAQTNSCGLETCRTVGQYCDCTVNVEARRVFSNVPTRVQLLTNLHIGGLDPWMGTYVETLKEDSFSIHVADSADPFGMETAFEVSDDFGRTRYLKNMESIVKVSEEFTFRNPPSFYDEVPDVRDAYYETEAALDQYIYHENTAPFLSLRLMQRFGISNPSPKFVFRVGKAFKEGRVEGIPDIGSGKYGCMASMIATIIMDKESRNVLLDLDKSHGSLKEPLIRVANLMRGLDYRQTNGEFTSLHDMQGKIGMAPHDMPSVFSFFLPEYSPPALSSSALVSPEALLLPFSVGLMNGLISLIKFGLSPCYEGFSDRWCDKDVLKKIGGDFSQSVGRLKFSSTNNNESVIDDMATILTGGRLGSANRQLIKHIYSTIDEEKLALVTAQQLIVASPEFHTFASKTENTGREKESAPKRSKSCTRHKNVIHLVLKGGWDSFNVLIPHSQCDGNDLYNQYKNARGPLAIDRRNLLQINATGQPCKKFGLHPKLKFLQKLFNDEHALFVAGVGVLTEPVTKSDYMRKTKTQLFAHNTMQKEIGALGGIGTGTMGRLSDKLRKEQYQVDAFAVDAPLLALEGKEMNGDKASVNSQKGFQVLDPSTPYSQPLSAMLPKLNGETKKTTGLISKMWSDSLNDSIRRNNELFWAQKKLRDLSQVFPTTSPGTSLRQVARLAPSYECRGSSRDLYYIEDGDWDHHQDLEFYLNQKLEKLDDAIKAFTQEMKAIGQWKDTVMVITSDFGRTLSPNSSKGTDHGWSGTSVVLGGEVKGGRIIGDFPNDLSNSSPLNVGRGRLIPTTSFDAIFNGVSMWAGVTDSTQLDEILPNRKAFGSKIFSKSDLFIDRNVDVSNCEGEGKSVSCIPSDFEASNDDDAINFEWDSDDSYDRVDRVNNSGKTAGAIVGVLSIVIISLIAYMYNRETGYFANLMKRGDAVISDKKDGECSGHETESVDKSFETSFDIDTVHLLHLKESKGVELIGNNSEEARAGDECEVQLLTKMKNIFRSFLK</sequence>
<dbReference type="Proteomes" id="UP001054902">
    <property type="component" value="Unassembled WGS sequence"/>
</dbReference>
<dbReference type="EMBL" id="BLLK01000069">
    <property type="protein sequence ID" value="GFH60268.1"/>
    <property type="molecule type" value="Genomic_DNA"/>
</dbReference>
<dbReference type="PANTHER" id="PTHR43737">
    <property type="entry name" value="BLL7424 PROTEIN"/>
    <property type="match status" value="1"/>
</dbReference>
<dbReference type="SUPFAM" id="SSF53649">
    <property type="entry name" value="Alkaline phosphatase-like"/>
    <property type="match status" value="1"/>
</dbReference>
<dbReference type="InterPro" id="IPR010869">
    <property type="entry name" value="DUF1501"/>
</dbReference>
<proteinExistence type="predicted"/>
<dbReference type="InterPro" id="IPR017850">
    <property type="entry name" value="Alkaline_phosphatase_core_sf"/>
</dbReference>
<keyword evidence="1" id="KW-1133">Transmembrane helix</keyword>
<organism evidence="3 4">
    <name type="scientific">Chaetoceros tenuissimus</name>
    <dbReference type="NCBI Taxonomy" id="426638"/>
    <lineage>
        <taxon>Eukaryota</taxon>
        <taxon>Sar</taxon>
        <taxon>Stramenopiles</taxon>
        <taxon>Ochrophyta</taxon>
        <taxon>Bacillariophyta</taxon>
        <taxon>Coscinodiscophyceae</taxon>
        <taxon>Chaetocerotophycidae</taxon>
        <taxon>Chaetocerotales</taxon>
        <taxon>Chaetocerotaceae</taxon>
        <taxon>Chaetoceros</taxon>
    </lineage>
</organism>
<dbReference type="PANTHER" id="PTHR43737:SF1">
    <property type="entry name" value="DUF1501 DOMAIN-CONTAINING PROTEIN"/>
    <property type="match status" value="1"/>
</dbReference>
<comment type="caution">
    <text evidence="3">The sequence shown here is derived from an EMBL/GenBank/DDBJ whole genome shotgun (WGS) entry which is preliminary data.</text>
</comment>
<name>A0AAD3D9K2_9STRA</name>
<dbReference type="Pfam" id="PF07394">
    <property type="entry name" value="DUF1501"/>
    <property type="match status" value="1"/>
</dbReference>
<dbReference type="Pfam" id="PF08811">
    <property type="entry name" value="DUF1800"/>
    <property type="match status" value="2"/>
</dbReference>
<keyword evidence="2" id="KW-0732">Signal</keyword>
<evidence type="ECO:0000313" key="4">
    <source>
        <dbReference type="Proteomes" id="UP001054902"/>
    </source>
</evidence>